<evidence type="ECO:0000313" key="4">
    <source>
        <dbReference type="EMBL" id="KAJ9613322.1"/>
    </source>
</evidence>
<dbReference type="EMBL" id="JAPDRK010000004">
    <property type="protein sequence ID" value="KAJ9613322.1"/>
    <property type="molecule type" value="Genomic_DNA"/>
</dbReference>
<dbReference type="GO" id="GO:0006325">
    <property type="term" value="P:chromatin organization"/>
    <property type="evidence" value="ECO:0007669"/>
    <property type="project" value="TreeGrafter"/>
</dbReference>
<dbReference type="InterPro" id="IPR007005">
    <property type="entry name" value="XAP5"/>
</dbReference>
<dbReference type="GO" id="GO:0005634">
    <property type="term" value="C:nucleus"/>
    <property type="evidence" value="ECO:0007669"/>
    <property type="project" value="InterPro"/>
</dbReference>
<feature type="domain" description="FAM50A/XAP5 C-terminal" evidence="3">
    <location>
        <begin position="176"/>
        <end position="360"/>
    </location>
</feature>
<name>A0AA38XH41_9EURO</name>
<dbReference type="PANTHER" id="PTHR12722:SF0">
    <property type="entry name" value="PROTEIN FAM50A"/>
    <property type="match status" value="1"/>
</dbReference>
<feature type="region of interest" description="Disordered" evidence="2">
    <location>
        <begin position="762"/>
        <end position="785"/>
    </location>
</feature>
<feature type="coiled-coil region" evidence="1">
    <location>
        <begin position="457"/>
        <end position="516"/>
    </location>
</feature>
<dbReference type="Pfam" id="PF04921">
    <property type="entry name" value="XAP5"/>
    <property type="match status" value="1"/>
</dbReference>
<evidence type="ECO:0000313" key="5">
    <source>
        <dbReference type="Proteomes" id="UP001172673"/>
    </source>
</evidence>
<keyword evidence="1" id="KW-0175">Coiled coil</keyword>
<accession>A0AA38XH41</accession>
<sequence length="1171" mass="130255">MASSNPPSGASTPRFTTQTATAEDLLKSQTVGLVNLADFRKRRADVLELKDKEAIEGASTPDSDGAVTSRAAREGRPKKKFKKKTPGKGLLSFGGDDDDTEDGGSAISTPAVRSSRTSAEPSPEPSADIRRKLTPNPNSSLPVPRALTKAALAAEAQEREKLRKEFLEIQERVKETEIEMPFVFYDAGANVPGGSVKVKKGDHIWLFLERCRKVGAELGVSGADPSGLSAQKKSREDARKQWARVGVDDLMLVKGEVIVPHHYEFYYFIANKIPDPSQEGRLLFGYSGTADVKNISGNGGVEPLSPLRVPGQKKEEVEGHNDDPTLTKVVDRRWYEKNKHIYPASVWKEFKAGKEFEETTKGGRRDAQGNAHVFCPQCAEKTGLTRTPQEQRRCPTCKSDLPNPHDVVSNLLDPPDDYKASVLAGLDPATIIECAQKALSFWTYQNTQEHGYQQYVAKHLTQRCQQLKAEADKIVHEANTRIEALEGQIHELSTDRQSMEQKYAEVCRQYQEKSRKQQQTQKLYDAIKQKVQVEKMGPIANNDVDNTLQSIHATMQPERTHHDLDLRQDFRSAERQSMAGRMIPRYAPVQVEPERLHPQQRSGSSVAGSHSDHMRMPPPGGLRNPRIANLATSATPMQRAELPVGARLSVNRSQIPTTASRSHLAAGPPLPGSSRRQQIQQVKMPGSAQNYGAISSGMKVGRAGATGSLDMSQSYDQYGGRPFAQMTRPATKRLTLPQFRLGGKLPTCSDSSAADIMQKDAGTLKRRSPQESDTSMGKVMKSKSQTTIKHPTIDIQKLGIIFKNPILLSSFVRNFERKDYAMLAQIAASIPGVSPWPQWDPLTQPSPQGQLPFEIKDLPVQCQGGRNFFRRLAPKGPAHAGLCECEWERPDIGTIDLWCQISEKAQGIRPKPGPNHEKALERSPIELLECVGYTLKLTAFRSFDAAACLKQLLPRQKEAVAVHMASALKILEKGTSYPSPVLSDIHGCHGPGHMICFTCARQGHLSANICLWHHERMIPLCRDCSMCPPAELSEARVMASQSSVEENIRSFNTGKNHLECDCYLAFSPDRGYHLCNVCASGLYALVHTQYRFNRRKIYPQHVPTKIREHGSPYEHLGRNHCLCGKSWQNIVDSWEEFSQDERDKRMFRMCLFCTGHIPRNKIITAKPTNCL</sequence>
<feature type="region of interest" description="Disordered" evidence="2">
    <location>
        <begin position="49"/>
        <end position="143"/>
    </location>
</feature>
<proteinExistence type="predicted"/>
<feature type="compositionally biased region" description="Basic residues" evidence="2">
    <location>
        <begin position="76"/>
        <end position="86"/>
    </location>
</feature>
<feature type="coiled-coil region" evidence="1">
    <location>
        <begin position="145"/>
        <end position="179"/>
    </location>
</feature>
<feature type="region of interest" description="Disordered" evidence="2">
    <location>
        <begin position="655"/>
        <end position="677"/>
    </location>
</feature>
<evidence type="ECO:0000256" key="1">
    <source>
        <dbReference type="SAM" id="Coils"/>
    </source>
</evidence>
<keyword evidence="5" id="KW-1185">Reference proteome</keyword>
<dbReference type="Proteomes" id="UP001172673">
    <property type="component" value="Unassembled WGS sequence"/>
</dbReference>
<feature type="compositionally biased region" description="Polar residues" evidence="2">
    <location>
        <begin position="106"/>
        <end position="120"/>
    </location>
</feature>
<evidence type="ECO:0000259" key="3">
    <source>
        <dbReference type="Pfam" id="PF04921"/>
    </source>
</evidence>
<protein>
    <recommendedName>
        <fullName evidence="3">FAM50A/XAP5 C-terminal domain-containing protein</fullName>
    </recommendedName>
</protein>
<feature type="region of interest" description="Disordered" evidence="2">
    <location>
        <begin position="588"/>
        <end position="625"/>
    </location>
</feature>
<dbReference type="InterPro" id="IPR048337">
    <property type="entry name" value="FAM50A/XAP5_C"/>
</dbReference>
<organism evidence="4 5">
    <name type="scientific">Cladophialophora chaetospira</name>
    <dbReference type="NCBI Taxonomy" id="386627"/>
    <lineage>
        <taxon>Eukaryota</taxon>
        <taxon>Fungi</taxon>
        <taxon>Dikarya</taxon>
        <taxon>Ascomycota</taxon>
        <taxon>Pezizomycotina</taxon>
        <taxon>Eurotiomycetes</taxon>
        <taxon>Chaetothyriomycetidae</taxon>
        <taxon>Chaetothyriales</taxon>
        <taxon>Herpotrichiellaceae</taxon>
        <taxon>Cladophialophora</taxon>
    </lineage>
</organism>
<gene>
    <name evidence="4" type="ORF">H2200_003264</name>
</gene>
<feature type="compositionally biased region" description="Polar residues" evidence="2">
    <location>
        <begin position="599"/>
        <end position="608"/>
    </location>
</feature>
<dbReference type="AlphaFoldDB" id="A0AA38XH41"/>
<evidence type="ECO:0000256" key="2">
    <source>
        <dbReference type="SAM" id="MobiDB-lite"/>
    </source>
</evidence>
<reference evidence="4" key="1">
    <citation type="submission" date="2022-10" db="EMBL/GenBank/DDBJ databases">
        <title>Culturing micro-colonial fungi from biological soil crusts in the Mojave desert and describing Neophaeococcomyces mojavensis, and introducing the new genera and species Taxawa tesnikishii.</title>
        <authorList>
            <person name="Kurbessoian T."/>
            <person name="Stajich J.E."/>
        </authorList>
    </citation>
    <scope>NUCLEOTIDE SEQUENCE</scope>
    <source>
        <strain evidence="4">TK_41</strain>
    </source>
</reference>
<comment type="caution">
    <text evidence="4">The sequence shown here is derived from an EMBL/GenBank/DDBJ whole genome shotgun (WGS) entry which is preliminary data.</text>
</comment>
<dbReference type="PANTHER" id="PTHR12722">
    <property type="entry name" value="XAP-5 PROTEIN-RELATED"/>
    <property type="match status" value="1"/>
</dbReference>